<keyword evidence="1" id="KW-0175">Coiled coil</keyword>
<dbReference type="PANTHER" id="PTHR33488">
    <property type="entry name" value="ZGC:162509"/>
    <property type="match status" value="1"/>
</dbReference>
<name>A0A084FY79_PSEDA</name>
<dbReference type="KEGG" id="sapo:SAPIO_CDS9039"/>
<dbReference type="AlphaFoldDB" id="A0A084FY79"/>
<dbReference type="GeneID" id="27728111"/>
<accession>A0A084FY79</accession>
<protein>
    <submittedName>
        <fullName evidence="3">Uncharacterized protein</fullName>
    </submittedName>
</protein>
<dbReference type="OrthoDB" id="5406275at2759"/>
<feature type="compositionally biased region" description="Basic and acidic residues" evidence="2">
    <location>
        <begin position="219"/>
        <end position="234"/>
    </location>
</feature>
<feature type="region of interest" description="Disordered" evidence="2">
    <location>
        <begin position="211"/>
        <end position="234"/>
    </location>
</feature>
<keyword evidence="4" id="KW-1185">Reference proteome</keyword>
<sequence length="579" mass="64144">MATASAVPVFGHTSGIPVGMEKRDKHAEYALVVQAASRETIESIKSKGILKGSEWASPLATAPAAVGTMAILIKTASAKAAAGLQVETVEVKDETGQTIGKLPSRYFHSNLQNCSDIGRSAFLEAQATMNTIREVAARMVQDGGSVANIIELLENPEIAQYLLPSEIKAIRDSAGKCLKNVQDLTDRFQYWYWVICCLKSNVLAGQGSNQDKANKNLQQHKETESQKMEQIEKEEAAKKAIKELEERLEEAKNKVARAQQEVERLQKLPAIPEPDFAEAMLHAETAVPESAVPQREKGFFGGLSNKIFGESKEDFEARKAHHLEIERQRNEYMEKEKARRKEDRKVAASRLKAAREFERKLEKDILKAAEALTGNRNMLAEAKANLEITEAQFKRLGEEKLELDDILKILEESSIQLGELKEQVSHLVKFFSTLLGVVNASMDEDVENFLRPIQAIVVVSAVADQSTINKLRDASKKRIITKALHIQSSFTAIKDVAGTYVSISDSYILPAINKMEKLSTVTGGEWSRESQAFTHWCKEAVGKIEKMARDASDEMEPNMAARVLYLEGCAIKAEAASGR</sequence>
<evidence type="ECO:0000313" key="4">
    <source>
        <dbReference type="Proteomes" id="UP000028545"/>
    </source>
</evidence>
<reference evidence="3 4" key="1">
    <citation type="journal article" date="2014" name="Genome Announc.">
        <title>Draft genome sequence of the pathogenic fungus Scedosporium apiospermum.</title>
        <authorList>
            <person name="Vandeputte P."/>
            <person name="Ghamrawi S."/>
            <person name="Rechenmann M."/>
            <person name="Iltis A."/>
            <person name="Giraud S."/>
            <person name="Fleury M."/>
            <person name="Thornton C."/>
            <person name="Delhaes L."/>
            <person name="Meyer W."/>
            <person name="Papon N."/>
            <person name="Bouchara J.P."/>
        </authorList>
    </citation>
    <scope>NUCLEOTIDE SEQUENCE [LARGE SCALE GENOMIC DNA]</scope>
    <source>
        <strain evidence="3 4">IHEM 14462</strain>
    </source>
</reference>
<dbReference type="RefSeq" id="XP_016639840.1">
    <property type="nucleotide sequence ID" value="XM_016790537.1"/>
</dbReference>
<comment type="caution">
    <text evidence="3">The sequence shown here is derived from an EMBL/GenBank/DDBJ whole genome shotgun (WGS) entry which is preliminary data.</text>
</comment>
<dbReference type="PANTHER" id="PTHR33488:SF2">
    <property type="entry name" value="EARLY ENDOSOME ANTIGEN 1-LIKE"/>
    <property type="match status" value="1"/>
</dbReference>
<feature type="coiled-coil region" evidence="1">
    <location>
        <begin position="379"/>
        <end position="423"/>
    </location>
</feature>
<gene>
    <name evidence="3" type="ORF">SAPIO_CDS9039</name>
</gene>
<dbReference type="Proteomes" id="UP000028545">
    <property type="component" value="Unassembled WGS sequence"/>
</dbReference>
<dbReference type="VEuPathDB" id="FungiDB:SAPIO_CDS9039"/>
<dbReference type="EMBL" id="JOWA01000132">
    <property type="protein sequence ID" value="KEZ40041.1"/>
    <property type="molecule type" value="Genomic_DNA"/>
</dbReference>
<proteinExistence type="predicted"/>
<dbReference type="OMA" id="DMMHARE"/>
<evidence type="ECO:0000313" key="3">
    <source>
        <dbReference type="EMBL" id="KEZ40041.1"/>
    </source>
</evidence>
<organism evidence="3 4">
    <name type="scientific">Pseudallescheria apiosperma</name>
    <name type="common">Scedosporium apiospermum</name>
    <dbReference type="NCBI Taxonomy" id="563466"/>
    <lineage>
        <taxon>Eukaryota</taxon>
        <taxon>Fungi</taxon>
        <taxon>Dikarya</taxon>
        <taxon>Ascomycota</taxon>
        <taxon>Pezizomycotina</taxon>
        <taxon>Sordariomycetes</taxon>
        <taxon>Hypocreomycetidae</taxon>
        <taxon>Microascales</taxon>
        <taxon>Microascaceae</taxon>
        <taxon>Scedosporium</taxon>
    </lineage>
</organism>
<dbReference type="HOGENOM" id="CLU_471043_0_0_1"/>
<evidence type="ECO:0000256" key="1">
    <source>
        <dbReference type="SAM" id="Coils"/>
    </source>
</evidence>
<evidence type="ECO:0000256" key="2">
    <source>
        <dbReference type="SAM" id="MobiDB-lite"/>
    </source>
</evidence>